<name>K9XWR7_STAC7</name>
<reference evidence="3" key="1">
    <citation type="journal article" date="2013" name="Proc. Natl. Acad. Sci. U.S.A.">
        <title>Improving the coverage of the cyanobacterial phylum using diversity-driven genome sequencing.</title>
        <authorList>
            <person name="Shih P.M."/>
            <person name="Wu D."/>
            <person name="Latifi A."/>
            <person name="Axen S.D."/>
            <person name="Fewer D.P."/>
            <person name="Talla E."/>
            <person name="Calteau A."/>
            <person name="Cai F."/>
            <person name="Tandeau de Marsac N."/>
            <person name="Rippka R."/>
            <person name="Herdman M."/>
            <person name="Sivonen K."/>
            <person name="Coursin T."/>
            <person name="Laurent T."/>
            <person name="Goodwin L."/>
            <person name="Nolan M."/>
            <person name="Davenport K.W."/>
            <person name="Han C.S."/>
            <person name="Rubin E.M."/>
            <person name="Eisen J.A."/>
            <person name="Woyke T."/>
            <person name="Gugger M."/>
            <person name="Kerfeld C.A."/>
        </authorList>
    </citation>
    <scope>NUCLEOTIDE SEQUENCE [LARGE SCALE GENOMIC DNA]</scope>
    <source>
        <strain evidence="3">ATCC 29371 / PCC 7437</strain>
    </source>
</reference>
<dbReference type="KEGG" id="scs:Sta7437_2561"/>
<sequence>MPSIKISSKTCLLTIISLGSTFVGTLSVQAATFSSAQNSLFLNNFNISPFNPTAQSERNAVAISGDATAIVNSNADGIQNFVIDNQNINSPVAFLNTNFQTNATGEGLKYFGQATTFSEATGNFFIAANQVLSFDFQLSLNINNAVDSWLDGSVATFSGISFSLFDSANEGFLGGVRVLGNLTTNLAQDFNNDFLDPRATSNISITNFFIDNSFGNNQEFGQIIVAGRYQNFFANPTQVKLVATTSNQSCIQAPKTINPCQKVPESDNTVALIVGFLGLGFSSQLMKKNRICRSLI</sequence>
<evidence type="ECO:0000313" key="2">
    <source>
        <dbReference type="EMBL" id="AFZ36092.1"/>
    </source>
</evidence>
<dbReference type="eggNOG" id="ENOG5032FPA">
    <property type="taxonomic scope" value="Bacteria"/>
</dbReference>
<evidence type="ECO:0008006" key="4">
    <source>
        <dbReference type="Google" id="ProtNLM"/>
    </source>
</evidence>
<evidence type="ECO:0000256" key="1">
    <source>
        <dbReference type="SAM" id="SignalP"/>
    </source>
</evidence>
<dbReference type="OrthoDB" id="581339at2"/>
<dbReference type="HOGENOM" id="CLU_939795_0_0_3"/>
<dbReference type="RefSeq" id="WP_015193760.1">
    <property type="nucleotide sequence ID" value="NC_019748.1"/>
</dbReference>
<feature type="signal peptide" evidence="1">
    <location>
        <begin position="1"/>
        <end position="30"/>
    </location>
</feature>
<proteinExistence type="predicted"/>
<organism evidence="2 3">
    <name type="scientific">Stanieria cyanosphaera (strain ATCC 29371 / PCC 7437)</name>
    <dbReference type="NCBI Taxonomy" id="111780"/>
    <lineage>
        <taxon>Bacteria</taxon>
        <taxon>Bacillati</taxon>
        <taxon>Cyanobacteriota</taxon>
        <taxon>Cyanophyceae</taxon>
        <taxon>Pleurocapsales</taxon>
        <taxon>Dermocarpellaceae</taxon>
        <taxon>Stanieria</taxon>
    </lineage>
</organism>
<gene>
    <name evidence="2" type="ordered locus">Sta7437_2561</name>
</gene>
<dbReference type="AlphaFoldDB" id="K9XWR7"/>
<accession>K9XWR7</accession>
<feature type="chain" id="PRO_5003938081" description="PEP motif anchor domain protein" evidence="1">
    <location>
        <begin position="31"/>
        <end position="296"/>
    </location>
</feature>
<protein>
    <recommendedName>
        <fullName evidence="4">PEP motif anchor domain protein</fullName>
    </recommendedName>
</protein>
<dbReference type="Proteomes" id="UP000010473">
    <property type="component" value="Chromosome"/>
</dbReference>
<dbReference type="EMBL" id="CP003653">
    <property type="protein sequence ID" value="AFZ36092.1"/>
    <property type="molecule type" value="Genomic_DNA"/>
</dbReference>
<keyword evidence="3" id="KW-1185">Reference proteome</keyword>
<evidence type="ECO:0000313" key="3">
    <source>
        <dbReference type="Proteomes" id="UP000010473"/>
    </source>
</evidence>
<keyword evidence="1" id="KW-0732">Signal</keyword>